<feature type="region of interest" description="Disordered" evidence="8">
    <location>
        <begin position="2432"/>
        <end position="2467"/>
    </location>
</feature>
<keyword evidence="3" id="KW-0805">Transcription regulation</keyword>
<feature type="compositionally biased region" description="Basic and acidic residues" evidence="8">
    <location>
        <begin position="74"/>
        <end position="85"/>
    </location>
</feature>
<dbReference type="PROSITE" id="PS50118">
    <property type="entry name" value="HMG_BOX_2"/>
    <property type="match status" value="1"/>
</dbReference>
<feature type="compositionally biased region" description="Low complexity" evidence="8">
    <location>
        <begin position="1636"/>
        <end position="1648"/>
    </location>
</feature>
<evidence type="ECO:0000256" key="3">
    <source>
        <dbReference type="ARBA" id="ARBA00023015"/>
    </source>
</evidence>
<feature type="compositionally biased region" description="Polar residues" evidence="8">
    <location>
        <begin position="14"/>
        <end position="25"/>
    </location>
</feature>
<feature type="compositionally biased region" description="Low complexity" evidence="8">
    <location>
        <begin position="401"/>
        <end position="421"/>
    </location>
</feature>
<dbReference type="Pfam" id="PF16090">
    <property type="entry name" value="DUF4819"/>
    <property type="match status" value="1"/>
</dbReference>
<dbReference type="InterPro" id="IPR058607">
    <property type="entry name" value="HMG-box_Cic-like"/>
</dbReference>
<feature type="region of interest" description="Disordered" evidence="8">
    <location>
        <begin position="1994"/>
        <end position="2166"/>
    </location>
</feature>
<dbReference type="GO" id="GO:0000981">
    <property type="term" value="F:DNA-binding transcription factor activity, RNA polymerase II-specific"/>
    <property type="evidence" value="ECO:0007669"/>
    <property type="project" value="TreeGrafter"/>
</dbReference>
<feature type="region of interest" description="Disordered" evidence="8">
    <location>
        <begin position="1105"/>
        <end position="1129"/>
    </location>
</feature>
<feature type="compositionally biased region" description="Low complexity" evidence="8">
    <location>
        <begin position="2113"/>
        <end position="2150"/>
    </location>
</feature>
<dbReference type="CDD" id="cd21990">
    <property type="entry name" value="HMG-box_CIC-like"/>
    <property type="match status" value="1"/>
</dbReference>
<feature type="compositionally biased region" description="Polar residues" evidence="8">
    <location>
        <begin position="2362"/>
        <end position="2372"/>
    </location>
</feature>
<evidence type="ECO:0000256" key="7">
    <source>
        <dbReference type="PROSITE-ProRule" id="PRU00267"/>
    </source>
</evidence>
<keyword evidence="6 7" id="KW-0539">Nucleus</keyword>
<feature type="compositionally biased region" description="Basic and acidic residues" evidence="8">
    <location>
        <begin position="1149"/>
        <end position="1158"/>
    </location>
</feature>
<feature type="compositionally biased region" description="Basic and acidic residues" evidence="8">
    <location>
        <begin position="931"/>
        <end position="943"/>
    </location>
</feature>
<accession>A0A6J8BXU8</accession>
<dbReference type="Gene3D" id="1.10.30.10">
    <property type="entry name" value="High mobility group box domain"/>
    <property type="match status" value="1"/>
</dbReference>
<keyword evidence="4 7" id="KW-0238">DNA-binding</keyword>
<dbReference type="PANTHER" id="PTHR13059:SF13">
    <property type="entry name" value="PROTEIN CAPICUA HOMOLOG"/>
    <property type="match status" value="1"/>
</dbReference>
<evidence type="ECO:0000313" key="11">
    <source>
        <dbReference type="Proteomes" id="UP000507470"/>
    </source>
</evidence>
<feature type="region of interest" description="Disordered" evidence="8">
    <location>
        <begin position="1633"/>
        <end position="1652"/>
    </location>
</feature>
<dbReference type="Proteomes" id="UP000507470">
    <property type="component" value="Unassembled WGS sequence"/>
</dbReference>
<evidence type="ECO:0000313" key="10">
    <source>
        <dbReference type="EMBL" id="CAC5387549.1"/>
    </source>
</evidence>
<evidence type="ECO:0000256" key="6">
    <source>
        <dbReference type="ARBA" id="ARBA00023242"/>
    </source>
</evidence>
<feature type="compositionally biased region" description="Polar residues" evidence="8">
    <location>
        <begin position="368"/>
        <end position="390"/>
    </location>
</feature>
<evidence type="ECO:0000256" key="2">
    <source>
        <dbReference type="ARBA" id="ARBA00022553"/>
    </source>
</evidence>
<dbReference type="GO" id="GO:0005634">
    <property type="term" value="C:nucleus"/>
    <property type="evidence" value="ECO:0007669"/>
    <property type="project" value="UniProtKB-UniRule"/>
</dbReference>
<feature type="compositionally biased region" description="Low complexity" evidence="8">
    <location>
        <begin position="2281"/>
        <end position="2296"/>
    </location>
</feature>
<feature type="region of interest" description="Disordered" evidence="8">
    <location>
        <begin position="874"/>
        <end position="972"/>
    </location>
</feature>
<feature type="region of interest" description="Disordered" evidence="8">
    <location>
        <begin position="1"/>
        <end position="156"/>
    </location>
</feature>
<feature type="region of interest" description="Disordered" evidence="8">
    <location>
        <begin position="1146"/>
        <end position="1215"/>
    </location>
</feature>
<dbReference type="InterPro" id="IPR009071">
    <property type="entry name" value="HMG_box_dom"/>
</dbReference>
<dbReference type="GO" id="GO:0000977">
    <property type="term" value="F:RNA polymerase II transcription regulatory region sequence-specific DNA binding"/>
    <property type="evidence" value="ECO:0007669"/>
    <property type="project" value="TreeGrafter"/>
</dbReference>
<protein>
    <submittedName>
        <fullName evidence="10">CIC</fullName>
    </submittedName>
</protein>
<dbReference type="SMART" id="SM00398">
    <property type="entry name" value="HMG"/>
    <property type="match status" value="1"/>
</dbReference>
<feature type="compositionally biased region" description="Pro residues" evidence="8">
    <location>
        <begin position="91"/>
        <end position="103"/>
    </location>
</feature>
<sequence length="2467" mass="270548">MSRRETRTKRGRSGSPQTGFRSASTGRGKKRAGQNQEDLLEKIDEEVKDTRSEQGTSAAVGSGVPKGKTGKSIKSVEEGKTKETEGSFQQPLPPPPSLPPPSPKSEVLPTMQRKSSDGSNHPSDTGMKTPTEEKLIAIPPKKRKSNDMEKETVPPSKRPLIDFSEWINQRVLARRDGVYQPGVIRDIKNNRHIGILFDSDKNIVYYNDVADQRNFYDIISDHSPMAIMLGVGSRVCVRTHPEEKVYHEGQMVAKRSHQIGYRVRTRDSKYDDWVSRASLRLLQPPWYEDLEEGIPEQETPPPPQFISTPISVQVPVQPQPPHMAHHSEISPSSVQRFERSPSLPQSTSNERGDSSEDEMKSEDFFDSSGLSTPRSGSATPGSGSRSQGNRQPPKKRESARSRSAQSGESSRSSTPRSPSTSQKYKKGDVVSTPNGIRKKFNGKQWRRLCSKEGCTKESQRRGYCSRHLSMKGQKNGRGYPGKGDDGQIDWETQSNRDSEYDTSATPVRCDEAEAANMLLSLGNSRSTTPAYSPTPMQNPLSPLTGSGPSPSTGGRNSVSFTPISPLPRSHAQVYMNSPTRSWSSKSGSSSSEHVSPITPRFPSGSNALGMMQPHSLEHLYQKSTNLSKQDSLRSEDSGIDIHTPTGPGSQRSLPFSAYPSPVQQQRMASLSNMPMQEIQNRIKSTQSHSLSSMPSPKSVQDRQAEKTYHQLRNVPFAINNNQVTRDVNVPSNNHHMVNVAITTMATLKSLISASPMRTQSSISPDPKTVYVNNHSHAGKPQKVSIIQQQLQQITPMSSMVSAPVTSLLPVMPVTDGPQKVQQITDISTGENTNKPVPVFPWHSLVPFLTNTGPTSAKMAPPMEPVHQPAEAQLKRLSPAPSSQKTNQNEHHHSISEAGPVLEEDDNEDYDDDVFDTNEKLPVQSESPQADVTDKATGKKDSKAVAKRRTQSLSDLKNKDEPKSPRKTKDKDHIRRPMNAFMIFSKRHRHLVHQRHPNQDNRTVSKILGEWWYALGPKEKQKYHDLAYQVKEAHFKAHPDWKWCSRERKKSSTIAEKLKQRSSTSRIDDDVFEEEETVEGLPDVDMAEDEDLNKELSLFEIKRGRSQSLSAVPQDGDTRSAFFPASQTGEDRQKFAEALKRQLSQTFGEQDYHQSEDASHPPQPMMQPQHLPRPRPRYQSVTRQQDQEEPVSDDERMVIDESNKEAEGNESENEASDLICKEHVSDSETDSQTEEDNLIENKAFPQQRFSPVKHINPADITYRPTPIRKIPESPVKTPTRTVGNVEVEQLIPRPSSVGSSFQPTGAVFRAKVKPNRNMSIGSMQELKQNSRIQITQHPTVKMGQMKIHNITMTTKPNEQILMSSNTETILGDQNGQGAMMRKTSQKMRGKPAPIHQNVSMGVNSGNMFPVTSSNIQIVNSNQTYITNAHYAISTVASTFSTMGKPISTPVPIASKPIVSMQQGAMLKPTTLPGMNLQQQQALYQNSQNNGTIVLQPSNQQYGMTILNSAMPKTSAIQTSMGGGYITTLRNIAPPQNHLAQQPHTPTHSVAPQTVLTNVVLKTTQQQMAAPLTVQTSQYQQHQAFTQANLQPAQLQYILPSVRVAPSSGGKVQNILQMALPGTPVQQSNIQLTFTGNQSPLPQHSPSPHSAQTGKFQIASGTTGLRLVGQQGKVYQQANLISPNPNLNSPILLNTMASKQQTVLTQFPALNQGVANVMATPLTTVSLAQPVVSLGALQQQQSLHTHQSLPTHIQIQQGTQQQIFQQPTTPQKILLSSTPKSHDTVQTINNVTMVAGSPSPVSKSISSPAYAYVGSIQQGESHDTLQTINNVTMVAGSPSPVSKSISSPVYAYVGSIQQGESHDTLQTINNVTMVAGSPSPVSKSISSPAYAYVGSIQQGSQGAVQQVLIQPQATKSPAPSPGVSQHNIAPKPQHTVQSPPQSQYQGTFKSPNSMTTEAKGDIGYISGGNQKSHKIKATIATIPVATESLQVTTTIPASRMNSHVQSPRLSPVQQYGRPQQYGMQHKPTRPSPLVLTSEPSEVRDQSYDKKEELIQNSDVKPQRACKGKKYKELVEQGGIKKERKSSKGSTDSSEEKSPTQMKPLQDPPDPASLLTDQTSEPTTTSETKTVTFSTSPSICMPAPLTTTMPTAADGKPPESPRKTKIKPPPLPVNVLQCASSIQSPSSTNSPRRVTFKKSVQDGMEKVLERVDFDRRFEQLPQFVPESTDMSSPLPQSPRGIISNYRKRGRKVSSLATGELTPKDIELYEGQSPSYKKVSSESEGTPIGTPLGTPLGTPMGTPLGTPMGTPLGTPRTPMTGTPRSARFNDDNMFFGKSFNLETLADTAVLTKPDEFGDGSLGSPRTPKTPSSPGQFSSLRRILDQRRQLVMQLFEEYGLFPSAQATASFQAEHASIFPTKTCLQLKIREVRQKMMAQSAAVERAATGEDSNSIGSTGSNQGGDNSGQGQSE</sequence>
<feature type="compositionally biased region" description="Polar residues" evidence="8">
    <location>
        <begin position="1994"/>
        <end position="2015"/>
    </location>
</feature>
<feature type="compositionally biased region" description="Basic and acidic residues" evidence="8">
    <location>
        <begin position="955"/>
        <end position="972"/>
    </location>
</feature>
<evidence type="ECO:0000256" key="8">
    <source>
        <dbReference type="SAM" id="MobiDB-lite"/>
    </source>
</evidence>
<feature type="compositionally biased region" description="Polar residues" evidence="8">
    <location>
        <begin position="117"/>
        <end position="128"/>
    </location>
</feature>
<dbReference type="SUPFAM" id="SSF47095">
    <property type="entry name" value="HMG-box"/>
    <property type="match status" value="1"/>
</dbReference>
<feature type="region of interest" description="Disordered" evidence="8">
    <location>
        <begin position="2270"/>
        <end position="2296"/>
    </location>
</feature>
<keyword evidence="1" id="KW-0678">Repressor</keyword>
<dbReference type="InterPro" id="IPR032147">
    <property type="entry name" value="Cic_dom"/>
</dbReference>
<dbReference type="InterPro" id="IPR052412">
    <property type="entry name" value="CC-Dev_Transcription_Reg"/>
</dbReference>
<feature type="compositionally biased region" description="Basic and acidic residues" evidence="8">
    <location>
        <begin position="2038"/>
        <end position="2051"/>
    </location>
</feature>
<keyword evidence="2" id="KW-0597">Phosphoprotein</keyword>
<evidence type="ECO:0000256" key="1">
    <source>
        <dbReference type="ARBA" id="ARBA00022491"/>
    </source>
</evidence>
<evidence type="ECO:0000259" key="9">
    <source>
        <dbReference type="PROSITE" id="PS50118"/>
    </source>
</evidence>
<evidence type="ECO:0000256" key="4">
    <source>
        <dbReference type="ARBA" id="ARBA00023125"/>
    </source>
</evidence>
<dbReference type="Pfam" id="PF25981">
    <property type="entry name" value="HTH_Cic_C"/>
    <property type="match status" value="1"/>
</dbReference>
<feature type="compositionally biased region" description="Low complexity" evidence="8">
    <location>
        <begin position="539"/>
        <end position="554"/>
    </location>
</feature>
<feature type="compositionally biased region" description="Basic residues" evidence="8">
    <location>
        <begin position="1"/>
        <end position="12"/>
    </location>
</feature>
<dbReference type="EMBL" id="CACVKT020004014">
    <property type="protein sequence ID" value="CAC5387549.1"/>
    <property type="molecule type" value="Genomic_DNA"/>
</dbReference>
<feature type="region of interest" description="Disordered" evidence="8">
    <location>
        <begin position="2351"/>
        <end position="2372"/>
    </location>
</feature>
<feature type="compositionally biased region" description="Polar residues" evidence="8">
    <location>
        <begin position="1910"/>
        <end position="1925"/>
    </location>
</feature>
<dbReference type="OrthoDB" id="2377365at2759"/>
<dbReference type="FunFam" id="1.10.30.10:FF:000010">
    <property type="entry name" value="Capicua transcriptional repressor b"/>
    <property type="match status" value="1"/>
</dbReference>
<keyword evidence="11" id="KW-1185">Reference proteome</keyword>
<feature type="compositionally biased region" description="Basic and acidic residues" evidence="8">
    <location>
        <begin position="1192"/>
        <end position="1206"/>
    </location>
</feature>
<feature type="compositionally biased region" description="Basic and acidic residues" evidence="8">
    <location>
        <begin position="350"/>
        <end position="363"/>
    </location>
</feature>
<feature type="compositionally biased region" description="Acidic residues" evidence="8">
    <location>
        <begin position="901"/>
        <end position="915"/>
    </location>
</feature>
<feature type="region of interest" description="Disordered" evidence="8">
    <location>
        <begin position="625"/>
        <end position="661"/>
    </location>
</feature>
<feature type="compositionally biased region" description="Polar residues" evidence="8">
    <location>
        <begin position="521"/>
        <end position="538"/>
    </location>
</feature>
<dbReference type="PANTHER" id="PTHR13059">
    <property type="entry name" value="HMG-BOX TRANSCRIPTION FACTOR BBX"/>
    <property type="match status" value="1"/>
</dbReference>
<name>A0A6J8BXU8_MYTCO</name>
<dbReference type="InterPro" id="IPR036910">
    <property type="entry name" value="HMG_box_dom_sf"/>
</dbReference>
<feature type="domain" description="HMG box" evidence="9">
    <location>
        <begin position="973"/>
        <end position="1041"/>
    </location>
</feature>
<feature type="DNA-binding region" description="HMG box" evidence="7">
    <location>
        <begin position="973"/>
        <end position="1041"/>
    </location>
</feature>
<proteinExistence type="predicted"/>
<organism evidence="10 11">
    <name type="scientific">Mytilus coruscus</name>
    <name type="common">Sea mussel</name>
    <dbReference type="NCBI Taxonomy" id="42192"/>
    <lineage>
        <taxon>Eukaryota</taxon>
        <taxon>Metazoa</taxon>
        <taxon>Spiralia</taxon>
        <taxon>Lophotrochozoa</taxon>
        <taxon>Mollusca</taxon>
        <taxon>Bivalvia</taxon>
        <taxon>Autobranchia</taxon>
        <taxon>Pteriomorphia</taxon>
        <taxon>Mytilida</taxon>
        <taxon>Mytiloidea</taxon>
        <taxon>Mytilidae</taxon>
        <taxon>Mytilinae</taxon>
        <taxon>Mytilus</taxon>
    </lineage>
</organism>
<reference evidence="10 11" key="1">
    <citation type="submission" date="2020-06" db="EMBL/GenBank/DDBJ databases">
        <authorList>
            <person name="Li R."/>
            <person name="Bekaert M."/>
        </authorList>
    </citation>
    <scope>NUCLEOTIDE SEQUENCE [LARGE SCALE GENOMIC DNA]</scope>
    <source>
        <strain evidence="11">wild</strain>
    </source>
</reference>
<gene>
    <name evidence="10" type="ORF">MCOR_22861</name>
</gene>
<keyword evidence="5" id="KW-0804">Transcription</keyword>
<dbReference type="InterPro" id="IPR058606">
    <property type="entry name" value="HTH_Cic_C"/>
</dbReference>
<feature type="compositionally biased region" description="Low complexity" evidence="8">
    <location>
        <begin position="577"/>
        <end position="595"/>
    </location>
</feature>
<feature type="compositionally biased region" description="Polar residues" evidence="8">
    <location>
        <begin position="1932"/>
        <end position="1954"/>
    </location>
</feature>
<feature type="region of interest" description="Disordered" evidence="8">
    <location>
        <begin position="1910"/>
        <end position="1967"/>
    </location>
</feature>
<feature type="region of interest" description="Disordered" evidence="8">
    <location>
        <begin position="454"/>
        <end position="610"/>
    </location>
</feature>
<feature type="region of interest" description="Disordered" evidence="8">
    <location>
        <begin position="314"/>
        <end position="441"/>
    </location>
</feature>
<evidence type="ECO:0000256" key="5">
    <source>
        <dbReference type="ARBA" id="ARBA00023163"/>
    </source>
</evidence>
<dbReference type="Pfam" id="PF00505">
    <property type="entry name" value="HMG_box"/>
    <property type="match status" value="1"/>
</dbReference>
<feature type="compositionally biased region" description="Basic and acidic residues" evidence="8">
    <location>
        <begin position="2068"/>
        <end position="2078"/>
    </location>
</feature>